<accession>A0AAN8FZ05</accession>
<protein>
    <submittedName>
        <fullName evidence="1">Uncharacterized protein</fullName>
    </submittedName>
</protein>
<proteinExistence type="predicted"/>
<dbReference type="EMBL" id="WIXE01003966">
    <property type="protein sequence ID" value="KAK5983450.1"/>
    <property type="molecule type" value="Genomic_DNA"/>
</dbReference>
<dbReference type="AlphaFoldDB" id="A0AAN8FZ05"/>
<dbReference type="Proteomes" id="UP001331761">
    <property type="component" value="Unassembled WGS sequence"/>
</dbReference>
<gene>
    <name evidence="1" type="ORF">GCK32_022230</name>
</gene>
<evidence type="ECO:0000313" key="2">
    <source>
        <dbReference type="Proteomes" id="UP001331761"/>
    </source>
</evidence>
<comment type="caution">
    <text evidence="1">The sequence shown here is derived from an EMBL/GenBank/DDBJ whole genome shotgun (WGS) entry which is preliminary data.</text>
</comment>
<name>A0AAN8FZ05_TRICO</name>
<sequence>MFSENVYDSCDLNNSTQWKSRHFSLNHRIPTTSQTQVVEKKCISKDHTPSINPFIVPRALQLFGDSVSLSEIACRLNQVEFLRKHHPSRNHLPSHHLA</sequence>
<organism evidence="1 2">
    <name type="scientific">Trichostrongylus colubriformis</name>
    <name type="common">Black scour worm</name>
    <dbReference type="NCBI Taxonomy" id="6319"/>
    <lineage>
        <taxon>Eukaryota</taxon>
        <taxon>Metazoa</taxon>
        <taxon>Ecdysozoa</taxon>
        <taxon>Nematoda</taxon>
        <taxon>Chromadorea</taxon>
        <taxon>Rhabditida</taxon>
        <taxon>Rhabditina</taxon>
        <taxon>Rhabditomorpha</taxon>
        <taxon>Strongyloidea</taxon>
        <taxon>Trichostrongylidae</taxon>
        <taxon>Trichostrongylus</taxon>
    </lineage>
</organism>
<evidence type="ECO:0000313" key="1">
    <source>
        <dbReference type="EMBL" id="KAK5983450.1"/>
    </source>
</evidence>
<reference evidence="1 2" key="1">
    <citation type="submission" date="2019-10" db="EMBL/GenBank/DDBJ databases">
        <title>Assembly and Annotation for the nematode Trichostrongylus colubriformis.</title>
        <authorList>
            <person name="Martin J."/>
        </authorList>
    </citation>
    <scope>NUCLEOTIDE SEQUENCE [LARGE SCALE GENOMIC DNA]</scope>
    <source>
        <strain evidence="1">G859</strain>
        <tissue evidence="1">Whole worm</tissue>
    </source>
</reference>
<keyword evidence="2" id="KW-1185">Reference proteome</keyword>